<name>A0ABX0GS41_9ACTN</name>
<comment type="similarity">
    <text evidence="3">Belongs to the glucosamine/galactosamine-6-phosphate isomerase family. NagB subfamily.</text>
</comment>
<feature type="site" description="Part of the allosteric site" evidence="3">
    <location>
        <position position="145"/>
    </location>
</feature>
<proteinExistence type="inferred from homology"/>
<sequence length="259" mass="27257">MEVVPVDGPAEAGALVADIVAAAVTAGARVLGLATGSSPLPAYAELGRRCRAGEVSLAGLDAFLLDEYVGLPPDSPQSYARFIRDEFVNLVDLDPARVHGPDGSAPDPLAEARRYDVALRDGGPVDVQILGIGANGHIGFNEPGSSLASRTRLKTLAERTRQDNARFFDRPEDVPRHVITQGLGTIREARHLVLVATGEAKAAAVAAAVEGPVTASCPASVLQLHPHVTMVVDEEAAAQLRDLDHYRFVLTHKPAGQGF</sequence>
<dbReference type="RefSeq" id="WP_166280353.1">
    <property type="nucleotide sequence ID" value="NZ_JAANNP010000002.1"/>
</dbReference>
<organism evidence="5 6">
    <name type="scientific">Motilibacter deserti</name>
    <dbReference type="NCBI Taxonomy" id="2714956"/>
    <lineage>
        <taxon>Bacteria</taxon>
        <taxon>Bacillati</taxon>
        <taxon>Actinomycetota</taxon>
        <taxon>Actinomycetes</taxon>
        <taxon>Motilibacterales</taxon>
        <taxon>Motilibacteraceae</taxon>
        <taxon>Motilibacter</taxon>
    </lineage>
</organism>
<dbReference type="EMBL" id="JAANNP010000002">
    <property type="protein sequence ID" value="NHC13684.1"/>
    <property type="molecule type" value="Genomic_DNA"/>
</dbReference>
<dbReference type="SUPFAM" id="SSF100950">
    <property type="entry name" value="NagB/RpiA/CoA transferase-like"/>
    <property type="match status" value="1"/>
</dbReference>
<keyword evidence="1 3" id="KW-0378">Hydrolase</keyword>
<dbReference type="InterPro" id="IPR004547">
    <property type="entry name" value="Glucosamine6P_isomerase"/>
</dbReference>
<dbReference type="InterPro" id="IPR037171">
    <property type="entry name" value="NagB/RpiA_transferase-like"/>
</dbReference>
<feature type="active site" description="For ring-opening step" evidence="3">
    <location>
        <position position="142"/>
    </location>
</feature>
<keyword evidence="2 3" id="KW-0119">Carbohydrate metabolism</keyword>
<feature type="site" description="Part of the allosteric site" evidence="3">
    <location>
        <position position="154"/>
    </location>
</feature>
<gene>
    <name evidence="3 5" type="primary">nagB</name>
    <name evidence="5" type="ORF">G9H71_07810</name>
</gene>
<feature type="domain" description="Glucosamine/galactosamine-6-phosphate isomerase" evidence="4">
    <location>
        <begin position="15"/>
        <end position="223"/>
    </location>
</feature>
<comment type="activity regulation">
    <text evidence="3">Allosterically activated by N-acetylglucosamine 6-phosphate (GlcNAc6P).</text>
</comment>
<dbReference type="InterPro" id="IPR006148">
    <property type="entry name" value="Glc/Gal-6P_isomerase"/>
</dbReference>
<reference evidence="5 6" key="1">
    <citation type="submission" date="2020-03" db="EMBL/GenBank/DDBJ databases">
        <title>Two novel Motilibacter sp.</title>
        <authorList>
            <person name="Liu S."/>
        </authorList>
    </citation>
    <scope>NUCLEOTIDE SEQUENCE [LARGE SCALE GENOMIC DNA]</scope>
    <source>
        <strain evidence="5 6">E257</strain>
    </source>
</reference>
<evidence type="ECO:0000256" key="3">
    <source>
        <dbReference type="HAMAP-Rule" id="MF_01241"/>
    </source>
</evidence>
<keyword evidence="6" id="KW-1185">Reference proteome</keyword>
<dbReference type="InterPro" id="IPR018321">
    <property type="entry name" value="Glucosamine6P_isomerase_CS"/>
</dbReference>
<dbReference type="EC" id="3.5.99.6" evidence="3"/>
<dbReference type="NCBIfam" id="NF001684">
    <property type="entry name" value="PRK00443.1-4"/>
    <property type="match status" value="1"/>
</dbReference>
<evidence type="ECO:0000259" key="4">
    <source>
        <dbReference type="Pfam" id="PF01182"/>
    </source>
</evidence>
<comment type="function">
    <text evidence="3">Catalyzes the reversible isomerization-deamination of glucosamine 6-phosphate (GlcN6P) to form fructose 6-phosphate (Fru6P) and ammonium ion.</text>
</comment>
<feature type="active site" description="For ring-opening step" evidence="3">
    <location>
        <position position="135"/>
    </location>
</feature>
<dbReference type="Gene3D" id="3.40.50.1360">
    <property type="match status" value="1"/>
</dbReference>
<dbReference type="PANTHER" id="PTHR11280:SF5">
    <property type="entry name" value="GLUCOSAMINE-6-PHOSPHATE ISOMERASE"/>
    <property type="match status" value="1"/>
</dbReference>
<comment type="pathway">
    <text evidence="3">Amino-sugar metabolism; N-acetylneuraminate degradation; D-fructose 6-phosphate from N-acetylneuraminate: step 5/5.</text>
</comment>
<dbReference type="NCBIfam" id="TIGR00502">
    <property type="entry name" value="nagB"/>
    <property type="match status" value="1"/>
</dbReference>
<evidence type="ECO:0000313" key="5">
    <source>
        <dbReference type="EMBL" id="NHC13684.1"/>
    </source>
</evidence>
<comment type="caution">
    <text evidence="5">The sequence shown here is derived from an EMBL/GenBank/DDBJ whole genome shotgun (WGS) entry which is preliminary data.</text>
</comment>
<evidence type="ECO:0000256" key="1">
    <source>
        <dbReference type="ARBA" id="ARBA00022801"/>
    </source>
</evidence>
<accession>A0ABX0GS41</accession>
<evidence type="ECO:0000256" key="2">
    <source>
        <dbReference type="ARBA" id="ARBA00023277"/>
    </source>
</evidence>
<feature type="site" description="Part of the allosteric site" evidence="3">
    <location>
        <position position="155"/>
    </location>
</feature>
<dbReference type="PROSITE" id="PS01161">
    <property type="entry name" value="GLC_GALNAC_ISOMERASE"/>
    <property type="match status" value="1"/>
</dbReference>
<feature type="site" description="Part of the allosteric site" evidence="3">
    <location>
        <position position="152"/>
    </location>
</feature>
<feature type="active site" description="Proton acceptor; for ring-opening step" evidence="3">
    <location>
        <position position="137"/>
    </location>
</feature>
<dbReference type="HAMAP" id="MF_01241">
    <property type="entry name" value="GlcN6P_deamin"/>
    <property type="match status" value="1"/>
</dbReference>
<dbReference type="PANTHER" id="PTHR11280">
    <property type="entry name" value="GLUCOSAMINE-6-PHOSPHATE ISOMERASE"/>
    <property type="match status" value="1"/>
</dbReference>
<protein>
    <recommendedName>
        <fullName evidence="3">Glucosamine-6-phosphate deaminase</fullName>
        <ecNumber evidence="3">3.5.99.6</ecNumber>
    </recommendedName>
    <alternativeName>
        <fullName evidence="3">GlcN6P deaminase</fullName>
        <shortName evidence="3">GNPDA</shortName>
    </alternativeName>
    <alternativeName>
        <fullName evidence="3">Glucosamine-6-phosphate isomerase</fullName>
    </alternativeName>
</protein>
<dbReference type="Proteomes" id="UP000800981">
    <property type="component" value="Unassembled WGS sequence"/>
</dbReference>
<dbReference type="GO" id="GO:0004342">
    <property type="term" value="F:glucosamine-6-phosphate deaminase activity"/>
    <property type="evidence" value="ECO:0007669"/>
    <property type="project" value="UniProtKB-EC"/>
</dbReference>
<comment type="caution">
    <text evidence="3">Lacks conserved residue(s) required for the propagation of feature annotation.</text>
</comment>
<evidence type="ECO:0000313" key="6">
    <source>
        <dbReference type="Proteomes" id="UP000800981"/>
    </source>
</evidence>
<dbReference type="CDD" id="cd01399">
    <property type="entry name" value="GlcN6P_deaminase"/>
    <property type="match status" value="1"/>
</dbReference>
<dbReference type="Pfam" id="PF01182">
    <property type="entry name" value="Glucosamine_iso"/>
    <property type="match status" value="1"/>
</dbReference>
<comment type="catalytic activity">
    <reaction evidence="3">
        <text>alpha-D-glucosamine 6-phosphate + H2O = beta-D-fructose 6-phosphate + NH4(+)</text>
        <dbReference type="Rhea" id="RHEA:12172"/>
        <dbReference type="ChEBI" id="CHEBI:15377"/>
        <dbReference type="ChEBI" id="CHEBI:28938"/>
        <dbReference type="ChEBI" id="CHEBI:57634"/>
        <dbReference type="ChEBI" id="CHEBI:75989"/>
        <dbReference type="EC" id="3.5.99.6"/>
    </reaction>
</comment>
<feature type="active site" description="Proton acceptor; for enolization step" evidence="3">
    <location>
        <position position="66"/>
    </location>
</feature>
<keyword evidence="3" id="KW-0021">Allosteric enzyme</keyword>